<reference evidence="1" key="1">
    <citation type="submission" date="2016-01" db="EMBL/GenBank/DDBJ databases">
        <authorList>
            <person name="Peeters C."/>
        </authorList>
    </citation>
    <scope>NUCLEOTIDE SEQUENCE [LARGE SCALE GENOMIC DNA]</scope>
    <source>
        <strain evidence="1">LMG 29325</strain>
    </source>
</reference>
<gene>
    <name evidence="1" type="ORF">AWB82_04243</name>
</gene>
<dbReference type="Proteomes" id="UP000054596">
    <property type="component" value="Unassembled WGS sequence"/>
</dbReference>
<evidence type="ECO:0000313" key="1">
    <source>
        <dbReference type="EMBL" id="SAK70526.1"/>
    </source>
</evidence>
<name>A0A158BLA6_9BURK</name>
<dbReference type="AlphaFoldDB" id="A0A158BLA6"/>
<keyword evidence="2" id="KW-1185">Reference proteome</keyword>
<proteinExistence type="predicted"/>
<comment type="caution">
    <text evidence="1">The sequence shown here is derived from an EMBL/GenBank/DDBJ whole genome shotgun (WGS) entry which is preliminary data.</text>
</comment>
<dbReference type="EMBL" id="FCOJ02000031">
    <property type="protein sequence ID" value="SAK70526.1"/>
    <property type="molecule type" value="Genomic_DNA"/>
</dbReference>
<organism evidence="1 2">
    <name type="scientific">Caballeronia glebae</name>
    <dbReference type="NCBI Taxonomy" id="1777143"/>
    <lineage>
        <taxon>Bacteria</taxon>
        <taxon>Pseudomonadati</taxon>
        <taxon>Pseudomonadota</taxon>
        <taxon>Betaproteobacteria</taxon>
        <taxon>Burkholderiales</taxon>
        <taxon>Burkholderiaceae</taxon>
        <taxon>Caballeronia</taxon>
    </lineage>
</organism>
<sequence length="88" mass="10624">MARVQASFPIVRERCDEVWHQWHPQRCRHDSYERILRADYHDHLQARSLQASMQREAIFKVYRGMLPQWGGQRTYWSFFATGDGTRGR</sequence>
<evidence type="ECO:0000313" key="2">
    <source>
        <dbReference type="Proteomes" id="UP000054596"/>
    </source>
</evidence>
<accession>A0A158BLA6</accession>
<dbReference type="STRING" id="1777143.AWB82_04243"/>
<protein>
    <submittedName>
        <fullName evidence="1">Uncharacterized protein</fullName>
    </submittedName>
</protein>